<proteinExistence type="predicted"/>
<feature type="non-terminal residue" evidence="1">
    <location>
        <position position="1"/>
    </location>
</feature>
<sequence>VEERVILPQANVKAKDLVSALNVPMQAVRTRLPEQPITATQLPVPEAAVTPENILETAKGGKFASFVSNPNFIRFLAEMGSAIGGEGSVGERLGQATIDLQRSQIYDQALSKALAGESLEGIPVNLLSPEQQITIDQQRLNKLKIEAEIDKIEHDIETKDITRGEEVEALIKSRLDVAKIGAISRIATQGKTPIEIASLIKEESEAAFGRSKSAILKGKGEVRPEFEEIDQANFIQNMGLFDVGGAKEQVSRFFPSYTTELEIGEMFYTDAGIYIRTETGADLVQAF</sequence>
<name>A0A0F8XD06_9ZZZZ</name>
<comment type="caution">
    <text evidence="1">The sequence shown here is derived from an EMBL/GenBank/DDBJ whole genome shotgun (WGS) entry which is preliminary data.</text>
</comment>
<protein>
    <submittedName>
        <fullName evidence="1">Uncharacterized protein</fullName>
    </submittedName>
</protein>
<organism evidence="1">
    <name type="scientific">marine sediment metagenome</name>
    <dbReference type="NCBI Taxonomy" id="412755"/>
    <lineage>
        <taxon>unclassified sequences</taxon>
        <taxon>metagenomes</taxon>
        <taxon>ecological metagenomes</taxon>
    </lineage>
</organism>
<gene>
    <name evidence="1" type="ORF">LCGC14_2961260</name>
</gene>
<dbReference type="EMBL" id="LAZR01059948">
    <property type="protein sequence ID" value="KKK66718.1"/>
    <property type="molecule type" value="Genomic_DNA"/>
</dbReference>
<reference evidence="1" key="1">
    <citation type="journal article" date="2015" name="Nature">
        <title>Complex archaea that bridge the gap between prokaryotes and eukaryotes.</title>
        <authorList>
            <person name="Spang A."/>
            <person name="Saw J.H."/>
            <person name="Jorgensen S.L."/>
            <person name="Zaremba-Niedzwiedzka K."/>
            <person name="Martijn J."/>
            <person name="Lind A.E."/>
            <person name="van Eijk R."/>
            <person name="Schleper C."/>
            <person name="Guy L."/>
            <person name="Ettema T.J."/>
        </authorList>
    </citation>
    <scope>NUCLEOTIDE SEQUENCE</scope>
</reference>
<accession>A0A0F8XD06</accession>
<evidence type="ECO:0000313" key="1">
    <source>
        <dbReference type="EMBL" id="KKK66718.1"/>
    </source>
</evidence>
<dbReference type="AlphaFoldDB" id="A0A0F8XD06"/>